<gene>
    <name evidence="2" type="ORF">AMAG_20521</name>
</gene>
<feature type="region of interest" description="Disordered" evidence="1">
    <location>
        <begin position="74"/>
        <end position="110"/>
    </location>
</feature>
<dbReference type="EMBL" id="GG745380">
    <property type="protein sequence ID" value="KNE72438.1"/>
    <property type="molecule type" value="Genomic_DNA"/>
</dbReference>
<organism evidence="2 3">
    <name type="scientific">Allomyces macrogynus (strain ATCC 38327)</name>
    <name type="common">Allomyces javanicus var. macrogynus</name>
    <dbReference type="NCBI Taxonomy" id="578462"/>
    <lineage>
        <taxon>Eukaryota</taxon>
        <taxon>Fungi</taxon>
        <taxon>Fungi incertae sedis</taxon>
        <taxon>Blastocladiomycota</taxon>
        <taxon>Blastocladiomycetes</taxon>
        <taxon>Blastocladiales</taxon>
        <taxon>Blastocladiaceae</taxon>
        <taxon>Allomyces</taxon>
    </lineage>
</organism>
<accession>A0A0L0TC94</accession>
<evidence type="ECO:0000313" key="3">
    <source>
        <dbReference type="Proteomes" id="UP000054350"/>
    </source>
</evidence>
<reference evidence="3" key="2">
    <citation type="submission" date="2009-11" db="EMBL/GenBank/DDBJ databases">
        <title>The Genome Sequence of Allomyces macrogynus strain ATCC 38327.</title>
        <authorList>
            <consortium name="The Broad Institute Genome Sequencing Platform"/>
            <person name="Russ C."/>
            <person name="Cuomo C."/>
            <person name="Shea T."/>
            <person name="Young S.K."/>
            <person name="Zeng Q."/>
            <person name="Koehrsen M."/>
            <person name="Haas B."/>
            <person name="Borodovsky M."/>
            <person name="Guigo R."/>
            <person name="Alvarado L."/>
            <person name="Berlin A."/>
            <person name="Borenstein D."/>
            <person name="Chen Z."/>
            <person name="Engels R."/>
            <person name="Freedman E."/>
            <person name="Gellesch M."/>
            <person name="Goldberg J."/>
            <person name="Griggs A."/>
            <person name="Gujja S."/>
            <person name="Heiman D."/>
            <person name="Hepburn T."/>
            <person name="Howarth C."/>
            <person name="Jen D."/>
            <person name="Larson L."/>
            <person name="Lewis B."/>
            <person name="Mehta T."/>
            <person name="Park D."/>
            <person name="Pearson M."/>
            <person name="Roberts A."/>
            <person name="Saif S."/>
            <person name="Shenoy N."/>
            <person name="Sisk P."/>
            <person name="Stolte C."/>
            <person name="Sykes S."/>
            <person name="Walk T."/>
            <person name="White J."/>
            <person name="Yandava C."/>
            <person name="Burger G."/>
            <person name="Gray M.W."/>
            <person name="Holland P.W.H."/>
            <person name="King N."/>
            <person name="Lang F.B.F."/>
            <person name="Roger A.J."/>
            <person name="Ruiz-Trillo I."/>
            <person name="Lander E."/>
            <person name="Nusbaum C."/>
        </authorList>
    </citation>
    <scope>NUCLEOTIDE SEQUENCE [LARGE SCALE GENOMIC DNA]</scope>
    <source>
        <strain evidence="3">ATCC 38327</strain>
    </source>
</reference>
<dbReference type="AlphaFoldDB" id="A0A0L0TC94"/>
<protein>
    <submittedName>
        <fullName evidence="2">Uncharacterized protein</fullName>
    </submittedName>
</protein>
<dbReference type="Proteomes" id="UP000054350">
    <property type="component" value="Unassembled WGS sequence"/>
</dbReference>
<keyword evidence="3" id="KW-1185">Reference proteome</keyword>
<dbReference type="VEuPathDB" id="FungiDB:AMAG_20521"/>
<proteinExistence type="predicted"/>
<feature type="region of interest" description="Disordered" evidence="1">
    <location>
        <begin position="24"/>
        <end position="52"/>
    </location>
</feature>
<evidence type="ECO:0000256" key="1">
    <source>
        <dbReference type="SAM" id="MobiDB-lite"/>
    </source>
</evidence>
<reference evidence="2 3" key="1">
    <citation type="submission" date="2009-11" db="EMBL/GenBank/DDBJ databases">
        <title>Annotation of Allomyces macrogynus ATCC 38327.</title>
        <authorList>
            <consortium name="The Broad Institute Genome Sequencing Platform"/>
            <person name="Russ C."/>
            <person name="Cuomo C."/>
            <person name="Burger G."/>
            <person name="Gray M.W."/>
            <person name="Holland P.W.H."/>
            <person name="King N."/>
            <person name="Lang F.B.F."/>
            <person name="Roger A.J."/>
            <person name="Ruiz-Trillo I."/>
            <person name="Young S.K."/>
            <person name="Zeng Q."/>
            <person name="Gargeya S."/>
            <person name="Fitzgerald M."/>
            <person name="Haas B."/>
            <person name="Abouelleil A."/>
            <person name="Alvarado L."/>
            <person name="Arachchi H.M."/>
            <person name="Berlin A."/>
            <person name="Chapman S.B."/>
            <person name="Gearin G."/>
            <person name="Goldberg J."/>
            <person name="Griggs A."/>
            <person name="Gujja S."/>
            <person name="Hansen M."/>
            <person name="Heiman D."/>
            <person name="Howarth C."/>
            <person name="Larimer J."/>
            <person name="Lui A."/>
            <person name="MacDonald P.J.P."/>
            <person name="McCowen C."/>
            <person name="Montmayeur A."/>
            <person name="Murphy C."/>
            <person name="Neiman D."/>
            <person name="Pearson M."/>
            <person name="Priest M."/>
            <person name="Roberts A."/>
            <person name="Saif S."/>
            <person name="Shea T."/>
            <person name="Sisk P."/>
            <person name="Stolte C."/>
            <person name="Sykes S."/>
            <person name="Wortman J."/>
            <person name="Nusbaum C."/>
            <person name="Birren B."/>
        </authorList>
    </citation>
    <scope>NUCLEOTIDE SEQUENCE [LARGE SCALE GENOMIC DNA]</scope>
    <source>
        <strain evidence="2 3">ATCC 38327</strain>
    </source>
</reference>
<evidence type="ECO:0000313" key="2">
    <source>
        <dbReference type="EMBL" id="KNE72438.1"/>
    </source>
</evidence>
<dbReference type="OrthoDB" id="5589754at2759"/>
<dbReference type="STRING" id="578462.A0A0L0TC94"/>
<name>A0A0L0TC94_ALLM3</name>
<feature type="compositionally biased region" description="Acidic residues" evidence="1">
    <location>
        <begin position="91"/>
        <end position="107"/>
    </location>
</feature>
<sequence length="243" mass="26442">MPSKPSAPKKPGSSLAAALSFLDSTKPVDLDPESAAFRGSDDDNDSDDERDRSHYAAVGKSALRAAVAAPIDEHGKYAGRSVSRKAVFSDASDDVDDEDDGEDDEEEKPPVMWAQTNPFVKDAKEKKPKEAVFKCLTIMDVWQSNRGLKKTILRNSPKSKGAKRDSTNMDVETLLIINTGTRQLHLRAPTPEDHEAWFQGLSFLVDERRKAQVLPHDTDEKAAAALANAGARPPTQFKAAATA</sequence>